<sequence>PRIPIHKWKHQVAEDGLILHSPKPGTFSKERLPYSLTAPIIFYTSDVVHTIAR</sequence>
<feature type="non-terminal residue" evidence="1">
    <location>
        <position position="53"/>
    </location>
</feature>
<dbReference type="Proteomes" id="UP000678393">
    <property type="component" value="Unassembled WGS sequence"/>
</dbReference>
<keyword evidence="2" id="KW-1185">Reference proteome</keyword>
<accession>A0A8S3YQ48</accession>
<evidence type="ECO:0000313" key="1">
    <source>
        <dbReference type="EMBL" id="CAG5117421.1"/>
    </source>
</evidence>
<comment type="caution">
    <text evidence="1">The sequence shown here is derived from an EMBL/GenBank/DDBJ whole genome shotgun (WGS) entry which is preliminary data.</text>
</comment>
<dbReference type="EMBL" id="CAJHNH020000404">
    <property type="protein sequence ID" value="CAG5117421.1"/>
    <property type="molecule type" value="Genomic_DNA"/>
</dbReference>
<organism evidence="1 2">
    <name type="scientific">Candidula unifasciata</name>
    <dbReference type="NCBI Taxonomy" id="100452"/>
    <lineage>
        <taxon>Eukaryota</taxon>
        <taxon>Metazoa</taxon>
        <taxon>Spiralia</taxon>
        <taxon>Lophotrochozoa</taxon>
        <taxon>Mollusca</taxon>
        <taxon>Gastropoda</taxon>
        <taxon>Heterobranchia</taxon>
        <taxon>Euthyneura</taxon>
        <taxon>Panpulmonata</taxon>
        <taxon>Eupulmonata</taxon>
        <taxon>Stylommatophora</taxon>
        <taxon>Helicina</taxon>
        <taxon>Helicoidea</taxon>
        <taxon>Geomitridae</taxon>
        <taxon>Candidula</taxon>
    </lineage>
</organism>
<evidence type="ECO:0000313" key="2">
    <source>
        <dbReference type="Proteomes" id="UP000678393"/>
    </source>
</evidence>
<proteinExistence type="predicted"/>
<gene>
    <name evidence="1" type="ORF">CUNI_LOCUS2979</name>
</gene>
<feature type="non-terminal residue" evidence="1">
    <location>
        <position position="1"/>
    </location>
</feature>
<reference evidence="1" key="1">
    <citation type="submission" date="2021-04" db="EMBL/GenBank/DDBJ databases">
        <authorList>
            <consortium name="Molecular Ecology Group"/>
        </authorList>
    </citation>
    <scope>NUCLEOTIDE SEQUENCE</scope>
</reference>
<dbReference type="AlphaFoldDB" id="A0A8S3YQ48"/>
<name>A0A8S3YQ48_9EUPU</name>
<protein>
    <submittedName>
        <fullName evidence="1">Uncharacterized protein</fullName>
    </submittedName>
</protein>